<keyword evidence="11" id="KW-1185">Reference proteome</keyword>
<dbReference type="InterPro" id="IPR011045">
    <property type="entry name" value="N2O_reductase_N"/>
</dbReference>
<evidence type="ECO:0000256" key="9">
    <source>
        <dbReference type="SAM" id="MobiDB-lite"/>
    </source>
</evidence>
<name>A0A3L8NY95_9ACTN</name>
<dbReference type="PANTHER" id="PTHR31956:SF1">
    <property type="entry name" value="NON-SPECIFIC PHOSPHOLIPASE C1"/>
    <property type="match status" value="1"/>
</dbReference>
<evidence type="ECO:0000313" key="10">
    <source>
        <dbReference type="EMBL" id="RLV48125.1"/>
    </source>
</evidence>
<dbReference type="InterPro" id="IPR006311">
    <property type="entry name" value="TAT_signal"/>
</dbReference>
<evidence type="ECO:0000256" key="1">
    <source>
        <dbReference type="ARBA" id="ARBA00001935"/>
    </source>
</evidence>
<dbReference type="GO" id="GO:0034480">
    <property type="term" value="F:phosphatidylcholine phospholipase C activity"/>
    <property type="evidence" value="ECO:0007669"/>
    <property type="project" value="UniProtKB-EC"/>
</dbReference>
<dbReference type="PANTHER" id="PTHR31956">
    <property type="entry name" value="NON-SPECIFIC PHOSPHOLIPASE C4-RELATED"/>
    <property type="match status" value="1"/>
</dbReference>
<comment type="caution">
    <text evidence="10">The sequence shown here is derived from an EMBL/GenBank/DDBJ whole genome shotgun (WGS) entry which is preliminary data.</text>
</comment>
<dbReference type="InterPro" id="IPR011964">
    <property type="entry name" value="YVTN_b-propeller_repeat"/>
</dbReference>
<dbReference type="Gene3D" id="2.130.10.10">
    <property type="entry name" value="YVTN repeat-like/Quinoprotein amine dehydrogenase"/>
    <property type="match status" value="2"/>
</dbReference>
<comment type="subcellular location">
    <subcellularLocation>
        <location evidence="2">Secreted</location>
        <location evidence="2">Cell wall</location>
    </subcellularLocation>
</comment>
<keyword evidence="7" id="KW-0843">Virulence</keyword>
<dbReference type="SUPFAM" id="SSF50974">
    <property type="entry name" value="Nitrous oxide reductase, N-terminal domain"/>
    <property type="match status" value="1"/>
</dbReference>
<keyword evidence="5" id="KW-0964">Secreted</keyword>
<comment type="cofactor">
    <cofactor evidence="1">
        <name>Cu cation</name>
        <dbReference type="ChEBI" id="CHEBI:23378"/>
    </cofactor>
</comment>
<dbReference type="EC" id="3.1.4.3" evidence="4"/>
<dbReference type="Pfam" id="PF04185">
    <property type="entry name" value="Phosphoesterase"/>
    <property type="match status" value="1"/>
</dbReference>
<organism evidence="10 11">
    <name type="scientific">Nocardioides mangrovicus</name>
    <dbReference type="NCBI Taxonomy" id="2478913"/>
    <lineage>
        <taxon>Bacteria</taxon>
        <taxon>Bacillati</taxon>
        <taxon>Actinomycetota</taxon>
        <taxon>Actinomycetes</taxon>
        <taxon>Propionibacteriales</taxon>
        <taxon>Nocardioidaceae</taxon>
        <taxon>Nocardioides</taxon>
    </lineage>
</organism>
<dbReference type="InterPro" id="IPR017850">
    <property type="entry name" value="Alkaline_phosphatase_core_sf"/>
</dbReference>
<dbReference type="Proteomes" id="UP000281708">
    <property type="component" value="Unassembled WGS sequence"/>
</dbReference>
<reference evidence="10 11" key="1">
    <citation type="submission" date="2018-10" db="EMBL/GenBank/DDBJ databases">
        <title>Marmoricola sp. 4Q3S-7 whole genome shotgun sequence.</title>
        <authorList>
            <person name="Li F."/>
        </authorList>
    </citation>
    <scope>NUCLEOTIDE SEQUENCE [LARGE SCALE GENOMIC DNA]</scope>
    <source>
        <strain evidence="10 11">4Q3S-7</strain>
    </source>
</reference>
<evidence type="ECO:0000256" key="5">
    <source>
        <dbReference type="ARBA" id="ARBA00022512"/>
    </source>
</evidence>
<dbReference type="CDD" id="cd16014">
    <property type="entry name" value="PLC"/>
    <property type="match status" value="1"/>
</dbReference>
<dbReference type="AlphaFoldDB" id="A0A3L8NY95"/>
<dbReference type="PROSITE" id="PS51318">
    <property type="entry name" value="TAT"/>
    <property type="match status" value="1"/>
</dbReference>
<keyword evidence="5" id="KW-0134">Cell wall</keyword>
<evidence type="ECO:0000256" key="6">
    <source>
        <dbReference type="ARBA" id="ARBA00022801"/>
    </source>
</evidence>
<evidence type="ECO:0000256" key="3">
    <source>
        <dbReference type="ARBA" id="ARBA00009717"/>
    </source>
</evidence>
<sequence>MPDISRRHLLTSGAAIAGGVVGGSLLPPHLAAAVAAEPRRGSIRDIKHVVVLMQENRSFDHYFGTLAGVRGFSDPDAITLPTGRSVFYQPTTSNPDGYLLPWHLDTKTTSAQAIPSTSHAWAVQHQSINNGANDSWMPAHLAADGAAHGPYTMSYYERDDIPFHFALAQNFTVCDGYHCSLLGPTWPNRMYLMTGMIDPRGTGGGPIISNVVPTPAYSWTTYPERLEAAGVSWQVYQEEDDYGTNVLEFFQSFQDARPGSGLYERGLTISQPGRFEADCARGTLPTVSWIVPTSGKSEHPAYLPASGANFIASKLEAVAANRELWNSTLFILNYDENDGLFDHVVPPLPPAGTPDEFVGGLPIGGGVRVPCILISPWTVGGWVATENFDHTSVLQLLEQVTGVQETNISQWRRQTFGDFTSALGMGGGRRRTPPPVPDTIHRFWEAEYEVETLPAPTVPGADQTPPVQEPRRHPVPRVGTEATPRRQGHHALPGSVSRLTENRTTHRADFPDGTAGTQFPGELEQRVDKALAATGTYAWVTMVCAGGVAAIDTETYQWTSAKVSETNPYGIAATPDGSKLYVSQSGTNLVSAFDVAALRTATAKVAGTSIVVGVYPHGVVASPDGARVYVANTGPDNGGAAASETVSVIEVASDTVVGEIVVGSAPQVVAVSPSSRLLWATCSEGLYVADTTTRRSRLVTRACSQAHGVAASPDGRAVYVADTTRDRVLVVDGAGRSVIGHVRVGRGPWAVAFTTDGARAYVTNANDDTVSVIDTRSRRVVDTVSVGRIPTGISCHGSQMWVTGNVSSTVSVIETTSNTVIESIPLGISAEPVTAAFA</sequence>
<protein>
    <recommendedName>
        <fullName evidence="4">phospholipase C</fullName>
        <ecNumber evidence="4">3.1.4.3</ecNumber>
    </recommendedName>
</protein>
<dbReference type="InterPro" id="IPR007312">
    <property type="entry name" value="Phosphoesterase"/>
</dbReference>
<dbReference type="RefSeq" id="WP_121807630.1">
    <property type="nucleotide sequence ID" value="NZ_RDBE01000010.1"/>
</dbReference>
<dbReference type="Gene3D" id="3.40.720.10">
    <property type="entry name" value="Alkaline Phosphatase, subunit A"/>
    <property type="match status" value="2"/>
</dbReference>
<evidence type="ECO:0000256" key="2">
    <source>
        <dbReference type="ARBA" id="ARBA00004191"/>
    </source>
</evidence>
<dbReference type="InterPro" id="IPR015943">
    <property type="entry name" value="WD40/YVTN_repeat-like_dom_sf"/>
</dbReference>
<accession>A0A3L8NY95</accession>
<keyword evidence="6" id="KW-0378">Hydrolase</keyword>
<evidence type="ECO:0000256" key="8">
    <source>
        <dbReference type="ARBA" id="ARBA00048421"/>
    </source>
</evidence>
<comment type="catalytic activity">
    <reaction evidence="8">
        <text>a 1,2-diacyl-sn-glycero-3-phosphocholine + H2O = phosphocholine + a 1,2-diacyl-sn-glycerol + H(+)</text>
        <dbReference type="Rhea" id="RHEA:10604"/>
        <dbReference type="ChEBI" id="CHEBI:15377"/>
        <dbReference type="ChEBI" id="CHEBI:15378"/>
        <dbReference type="ChEBI" id="CHEBI:17815"/>
        <dbReference type="ChEBI" id="CHEBI:57643"/>
        <dbReference type="ChEBI" id="CHEBI:295975"/>
        <dbReference type="EC" id="3.1.4.3"/>
    </reaction>
    <physiologicalReaction direction="left-to-right" evidence="8">
        <dbReference type="Rhea" id="RHEA:10605"/>
    </physiologicalReaction>
</comment>
<dbReference type="OrthoDB" id="4181857at2"/>
<gene>
    <name evidence="10" type="ORF">D9V37_18780</name>
</gene>
<dbReference type="NCBIfam" id="TIGR02276">
    <property type="entry name" value="beta_rpt_yvtn"/>
    <property type="match status" value="2"/>
</dbReference>
<evidence type="ECO:0000313" key="11">
    <source>
        <dbReference type="Proteomes" id="UP000281708"/>
    </source>
</evidence>
<evidence type="ECO:0000256" key="7">
    <source>
        <dbReference type="ARBA" id="ARBA00023026"/>
    </source>
</evidence>
<proteinExistence type="inferred from homology"/>
<feature type="region of interest" description="Disordered" evidence="9">
    <location>
        <begin position="455"/>
        <end position="493"/>
    </location>
</feature>
<evidence type="ECO:0000256" key="4">
    <source>
        <dbReference type="ARBA" id="ARBA00012018"/>
    </source>
</evidence>
<dbReference type="EMBL" id="RDBE01000010">
    <property type="protein sequence ID" value="RLV48125.1"/>
    <property type="molecule type" value="Genomic_DNA"/>
</dbReference>
<comment type="similarity">
    <text evidence="3">Belongs to the bacterial phospholipase C family.</text>
</comment>